<dbReference type="EMBL" id="CP042582">
    <property type="protein sequence ID" value="QEX24823.1"/>
    <property type="molecule type" value="Genomic_DNA"/>
</dbReference>
<name>A0A5J6N7J3_9PROT</name>
<keyword evidence="7 10" id="KW-0238">DNA-binding</keyword>
<keyword evidence="1 10" id="KW-0540">Nuclease</keyword>
<proteinExistence type="inferred from homology"/>
<dbReference type="EC" id="3.1.-.-" evidence="10"/>
<dbReference type="NCBIfam" id="TIGR03639">
    <property type="entry name" value="cas1_NMENI"/>
    <property type="match status" value="1"/>
</dbReference>
<evidence type="ECO:0000313" key="12">
    <source>
        <dbReference type="Proteomes" id="UP000325797"/>
    </source>
</evidence>
<dbReference type="RefSeq" id="WP_151120089.1">
    <property type="nucleotide sequence ID" value="NZ_CP042582.1"/>
</dbReference>
<dbReference type="InterPro" id="IPR050646">
    <property type="entry name" value="Cas1"/>
</dbReference>
<dbReference type="PANTHER" id="PTHR34353:SF2">
    <property type="entry name" value="CRISPR-ASSOCIATED ENDONUCLEASE CAS1 1"/>
    <property type="match status" value="1"/>
</dbReference>
<dbReference type="GO" id="GO:0051607">
    <property type="term" value="P:defense response to virus"/>
    <property type="evidence" value="ECO:0007669"/>
    <property type="project" value="UniProtKB-UniRule"/>
</dbReference>
<evidence type="ECO:0000256" key="2">
    <source>
        <dbReference type="ARBA" id="ARBA00022723"/>
    </source>
</evidence>
<evidence type="ECO:0000256" key="3">
    <source>
        <dbReference type="ARBA" id="ARBA00022759"/>
    </source>
</evidence>
<evidence type="ECO:0000256" key="8">
    <source>
        <dbReference type="ARBA" id="ARBA00023211"/>
    </source>
</evidence>
<dbReference type="OrthoDB" id="9803119at2"/>
<feature type="binding site" evidence="10">
    <location>
        <position position="149"/>
    </location>
    <ligand>
        <name>Mn(2+)</name>
        <dbReference type="ChEBI" id="CHEBI:29035"/>
    </ligand>
</feature>
<comment type="function">
    <text evidence="10">CRISPR (clustered regularly interspaced short palindromic repeat), is an adaptive immune system that provides protection against mobile genetic elements (viruses, transposable elements and conjugative plasmids). CRISPR clusters contain spacers, sequences complementary to antecedent mobile elements, and target invading nucleic acids. CRISPR clusters are transcribed and processed into CRISPR RNA (crRNA). Acts as a dsDNA endonuclease. Involved in the integration of spacer DNA into the CRISPR cassette.</text>
</comment>
<keyword evidence="3 10" id="KW-0255">Endonuclease</keyword>
<dbReference type="GO" id="GO:0003677">
    <property type="term" value="F:DNA binding"/>
    <property type="evidence" value="ECO:0007669"/>
    <property type="project" value="UniProtKB-KW"/>
</dbReference>
<comment type="subunit">
    <text evidence="9 10">Homodimer, forms a heterotetramer with a Cas2 homodimer.</text>
</comment>
<evidence type="ECO:0000256" key="6">
    <source>
        <dbReference type="ARBA" id="ARBA00023118"/>
    </source>
</evidence>
<evidence type="ECO:0000256" key="7">
    <source>
        <dbReference type="ARBA" id="ARBA00023125"/>
    </source>
</evidence>
<keyword evidence="6 10" id="KW-0051">Antiviral defense</keyword>
<dbReference type="HAMAP" id="MF_01470">
    <property type="entry name" value="Cas1"/>
    <property type="match status" value="1"/>
</dbReference>
<reference evidence="11 12" key="1">
    <citation type="submission" date="2019-08" db="EMBL/GenBank/DDBJ databases">
        <title>Hyperibacter terrae gen. nov., sp. nov. and Hyperibacter viscosus sp. nov., two new members in the family Rhodospirillaceae isolated from the rhizosphere of Hypericum perforatum.</title>
        <authorList>
            <person name="Noviana Z."/>
        </authorList>
    </citation>
    <scope>NUCLEOTIDE SEQUENCE [LARGE SCALE GENOMIC DNA]</scope>
    <source>
        <strain evidence="11 12">R5959</strain>
    </source>
</reference>
<gene>
    <name evidence="10 11" type="primary">cas1</name>
    <name evidence="11" type="ORF">FRZ61_47650</name>
</gene>
<dbReference type="Proteomes" id="UP000325797">
    <property type="component" value="Chromosome"/>
</dbReference>
<comment type="cofactor">
    <cofactor evidence="10">
        <name>Mg(2+)</name>
        <dbReference type="ChEBI" id="CHEBI:18420"/>
    </cofactor>
    <cofactor evidence="10">
        <name>Mn(2+)</name>
        <dbReference type="ChEBI" id="CHEBI:29035"/>
    </cofactor>
</comment>
<evidence type="ECO:0000256" key="10">
    <source>
        <dbReference type="HAMAP-Rule" id="MF_01470"/>
    </source>
</evidence>
<dbReference type="GO" id="GO:0016787">
    <property type="term" value="F:hydrolase activity"/>
    <property type="evidence" value="ECO:0007669"/>
    <property type="project" value="UniProtKB-KW"/>
</dbReference>
<accession>A0A5J6N7J3</accession>
<comment type="similarity">
    <text evidence="10">Belongs to the CRISPR-associated endonuclease Cas1 family.</text>
</comment>
<dbReference type="GO" id="GO:0043571">
    <property type="term" value="P:maintenance of CRISPR repeat elements"/>
    <property type="evidence" value="ECO:0007669"/>
    <property type="project" value="UniProtKB-UniRule"/>
</dbReference>
<keyword evidence="8 10" id="KW-0464">Manganese</keyword>
<keyword evidence="2 10" id="KW-0479">Metal-binding</keyword>
<evidence type="ECO:0000256" key="4">
    <source>
        <dbReference type="ARBA" id="ARBA00022801"/>
    </source>
</evidence>
<dbReference type="InterPro" id="IPR002729">
    <property type="entry name" value="CRISPR-assoc_Cas1"/>
</dbReference>
<dbReference type="GO" id="GO:0004520">
    <property type="term" value="F:DNA endonuclease activity"/>
    <property type="evidence" value="ECO:0007669"/>
    <property type="project" value="InterPro"/>
</dbReference>
<evidence type="ECO:0000256" key="5">
    <source>
        <dbReference type="ARBA" id="ARBA00022842"/>
    </source>
</evidence>
<dbReference type="PANTHER" id="PTHR34353">
    <property type="entry name" value="CRISPR-ASSOCIATED ENDONUCLEASE CAS1 1"/>
    <property type="match status" value="1"/>
</dbReference>
<evidence type="ECO:0000256" key="1">
    <source>
        <dbReference type="ARBA" id="ARBA00022722"/>
    </source>
</evidence>
<dbReference type="InterPro" id="IPR019855">
    <property type="entry name" value="CRISPR-assoc_Cas1_NMENI"/>
</dbReference>
<protein>
    <recommendedName>
        <fullName evidence="10">CRISPR-associated endonuclease Cas1</fullName>
        <ecNumber evidence="10">3.1.-.-</ecNumber>
    </recommendedName>
</protein>
<dbReference type="KEGG" id="hadh:FRZ61_47650"/>
<keyword evidence="12" id="KW-1185">Reference proteome</keyword>
<dbReference type="Gene3D" id="1.20.120.920">
    <property type="entry name" value="CRISPR-associated endonuclease Cas1, C-terminal domain"/>
    <property type="match status" value="1"/>
</dbReference>
<evidence type="ECO:0000313" key="11">
    <source>
        <dbReference type="EMBL" id="QEX24823.1"/>
    </source>
</evidence>
<feature type="binding site" evidence="10">
    <location>
        <position position="206"/>
    </location>
    <ligand>
        <name>Mn(2+)</name>
        <dbReference type="ChEBI" id="CHEBI:29035"/>
    </ligand>
</feature>
<dbReference type="InterPro" id="IPR042206">
    <property type="entry name" value="CRISPR-assoc_Cas1_C"/>
</dbReference>
<evidence type="ECO:0000256" key="9">
    <source>
        <dbReference type="ARBA" id="ARBA00038592"/>
    </source>
</evidence>
<dbReference type="GO" id="GO:0046872">
    <property type="term" value="F:metal ion binding"/>
    <property type="evidence" value="ECO:0007669"/>
    <property type="project" value="UniProtKB-UniRule"/>
</dbReference>
<feature type="binding site" evidence="10">
    <location>
        <position position="219"/>
    </location>
    <ligand>
        <name>Mn(2+)</name>
        <dbReference type="ChEBI" id="CHEBI:29035"/>
    </ligand>
</feature>
<dbReference type="NCBIfam" id="TIGR00287">
    <property type="entry name" value="cas1"/>
    <property type="match status" value="1"/>
</dbReference>
<sequence>MLGRIVEIAEDGRHLAVDRGFMTVSAAGAEIGRLPLDDIGVVIVNAHGCTYSNNLLVRLAERGAGFVVCAANHNPVAWLWPVVGHHAQRSRMESQIEAGKPLLKRLWQAVVQAKIRQQGAVLAALAREGAEGFDLLARRVGSGDPDNMEAQAARRYWPLLFGSDFRRDRDAPGVNAMLNYGYAILRSAAARAICASGLHPTIGLQHRGEDLALADDLMEPFRPIIDLLVARLAEAGVDEVSGAVKKYLAGATSLDMATERGTTPLFTCLERLSASLARSFEEGKPGLDFPLTPLPLELPVVPARAEA</sequence>
<organism evidence="11 12">
    <name type="scientific">Hypericibacter adhaerens</name>
    <dbReference type="NCBI Taxonomy" id="2602016"/>
    <lineage>
        <taxon>Bacteria</taxon>
        <taxon>Pseudomonadati</taxon>
        <taxon>Pseudomonadota</taxon>
        <taxon>Alphaproteobacteria</taxon>
        <taxon>Rhodospirillales</taxon>
        <taxon>Dongiaceae</taxon>
        <taxon>Hypericibacter</taxon>
    </lineage>
</organism>
<dbReference type="AlphaFoldDB" id="A0A5J6N7J3"/>
<keyword evidence="4 10" id="KW-0378">Hydrolase</keyword>
<keyword evidence="5 10" id="KW-0460">Magnesium</keyword>
<dbReference type="Pfam" id="PF01867">
    <property type="entry name" value="Cas_Cas1"/>
    <property type="match status" value="1"/>
</dbReference>